<evidence type="ECO:0000256" key="3">
    <source>
        <dbReference type="PROSITE-ProRule" id="PRU00519"/>
    </source>
</evidence>
<reference evidence="7" key="1">
    <citation type="journal article" date="2021" name="Cell">
        <title>Tracing the genetic footprints of vertebrate landing in non-teleost ray-finned fishes.</title>
        <authorList>
            <person name="Bi X."/>
            <person name="Wang K."/>
            <person name="Yang L."/>
            <person name="Pan H."/>
            <person name="Jiang H."/>
            <person name="Wei Q."/>
            <person name="Fang M."/>
            <person name="Yu H."/>
            <person name="Zhu C."/>
            <person name="Cai Y."/>
            <person name="He Y."/>
            <person name="Gan X."/>
            <person name="Zeng H."/>
            <person name="Yu D."/>
            <person name="Zhu Y."/>
            <person name="Jiang H."/>
            <person name="Qiu Q."/>
            <person name="Yang H."/>
            <person name="Zhang Y.E."/>
            <person name="Wang W."/>
            <person name="Zhu M."/>
            <person name="He S."/>
            <person name="Zhang G."/>
        </authorList>
    </citation>
    <scope>NUCLEOTIDE SEQUENCE</scope>
    <source>
        <strain evidence="7">Pddl_001</strain>
    </source>
</reference>
<evidence type="ECO:0000313" key="7">
    <source>
        <dbReference type="EMBL" id="MBN3270757.1"/>
    </source>
</evidence>
<keyword evidence="1 3" id="KW-0251">Elongation factor</keyword>
<dbReference type="InterPro" id="IPR010987">
    <property type="entry name" value="Glutathione-S-Trfase_C-like"/>
</dbReference>
<dbReference type="Pfam" id="PF00647">
    <property type="entry name" value="EF1G"/>
    <property type="match status" value="1"/>
</dbReference>
<sequence length="304" mass="35125">QATELAKEEVRRLLELLNEHLKSRTFLVGERVSLADISVACALLVLEPSFRQPFPNTNRWFSTCINQPQFRAVLGEVRLCEKMAQFDAKKFSEMQPKKEGAPKKEKASKEAKPQPEKREKKASAAEEEELDDCEAALASEPKSKDPFAHLPKSPFVLDEFKRKYSNEDTLKVALPHFWEHFDREGYSIWYGEYKYPEDLTLTFMSCNLIAGMFQRLEKLRKNAFGSVILFGENNNGSISGIWVFRGQDLAFTLSPDWQIDYESYTWRKLAVDSEECKTMVKEYFAWEGDFAHVGKPFCQGKIFK</sequence>
<protein>
    <submittedName>
        <fullName evidence="7">EF1G factor</fullName>
    </submittedName>
</protein>
<dbReference type="SMART" id="SM01183">
    <property type="entry name" value="EF1G"/>
    <property type="match status" value="1"/>
</dbReference>
<dbReference type="SUPFAM" id="SSF89942">
    <property type="entry name" value="eEF1-gamma domain"/>
    <property type="match status" value="1"/>
</dbReference>
<feature type="compositionally biased region" description="Basic and acidic residues" evidence="4">
    <location>
        <begin position="91"/>
        <end position="124"/>
    </location>
</feature>
<evidence type="ECO:0000256" key="2">
    <source>
        <dbReference type="ARBA" id="ARBA00022917"/>
    </source>
</evidence>
<feature type="domain" description="GST C-terminal" evidence="6">
    <location>
        <begin position="1"/>
        <end position="91"/>
    </location>
</feature>
<feature type="domain" description="EF-1-gamma C-terminal" evidence="5">
    <location>
        <begin position="143"/>
        <end position="304"/>
    </location>
</feature>
<keyword evidence="2 3" id="KW-0648">Protein biosynthesis</keyword>
<feature type="non-terminal residue" evidence="7">
    <location>
        <position position="304"/>
    </location>
</feature>
<dbReference type="Pfam" id="PF00043">
    <property type="entry name" value="GST_C"/>
    <property type="match status" value="1"/>
</dbReference>
<proteinExistence type="predicted"/>
<dbReference type="CDD" id="cd03181">
    <property type="entry name" value="GST_C_EF1Bgamma_like"/>
    <property type="match status" value="1"/>
</dbReference>
<name>A0ABS2X9T4_POLSP</name>
<evidence type="ECO:0000313" key="8">
    <source>
        <dbReference type="Proteomes" id="UP001166093"/>
    </source>
</evidence>
<keyword evidence="8" id="KW-1185">Reference proteome</keyword>
<comment type="caution">
    <text evidence="7">The sequence shown here is derived from an EMBL/GenBank/DDBJ whole genome shotgun (WGS) entry which is preliminary data.</text>
</comment>
<dbReference type="Proteomes" id="UP001166093">
    <property type="component" value="Unassembled WGS sequence"/>
</dbReference>
<dbReference type="PROSITE" id="PS50040">
    <property type="entry name" value="EF1G_C"/>
    <property type="match status" value="1"/>
</dbReference>
<dbReference type="PANTHER" id="PTHR43986:SF1">
    <property type="entry name" value="ELONGATION FACTOR 1-GAMMA"/>
    <property type="match status" value="1"/>
</dbReference>
<dbReference type="Gene3D" id="1.20.1050.10">
    <property type="match status" value="1"/>
</dbReference>
<evidence type="ECO:0000259" key="6">
    <source>
        <dbReference type="PROSITE" id="PS50405"/>
    </source>
</evidence>
<feature type="region of interest" description="Disordered" evidence="4">
    <location>
        <begin position="91"/>
        <end position="128"/>
    </location>
</feature>
<dbReference type="InterPro" id="IPR001662">
    <property type="entry name" value="EF1B_G_C"/>
</dbReference>
<feature type="non-terminal residue" evidence="7">
    <location>
        <position position="1"/>
    </location>
</feature>
<dbReference type="PANTHER" id="PTHR43986">
    <property type="entry name" value="ELONGATION FACTOR 1-GAMMA"/>
    <property type="match status" value="1"/>
</dbReference>
<organism evidence="7 8">
    <name type="scientific">Polyodon spathula</name>
    <name type="common">North American paddlefish</name>
    <name type="synonym">Squalus spathula</name>
    <dbReference type="NCBI Taxonomy" id="7913"/>
    <lineage>
        <taxon>Eukaryota</taxon>
        <taxon>Metazoa</taxon>
        <taxon>Chordata</taxon>
        <taxon>Craniata</taxon>
        <taxon>Vertebrata</taxon>
        <taxon>Euteleostomi</taxon>
        <taxon>Actinopterygii</taxon>
        <taxon>Chondrostei</taxon>
        <taxon>Acipenseriformes</taxon>
        <taxon>Polyodontidae</taxon>
        <taxon>Polyodon</taxon>
    </lineage>
</organism>
<dbReference type="SUPFAM" id="SSF47616">
    <property type="entry name" value="GST C-terminal domain-like"/>
    <property type="match status" value="1"/>
</dbReference>
<dbReference type="InterPro" id="IPR036282">
    <property type="entry name" value="Glutathione-S-Trfase_C_sf"/>
</dbReference>
<evidence type="ECO:0000256" key="1">
    <source>
        <dbReference type="ARBA" id="ARBA00022768"/>
    </source>
</evidence>
<dbReference type="InterPro" id="IPR004046">
    <property type="entry name" value="GST_C"/>
</dbReference>
<gene>
    <name evidence="7" type="primary">Eef1g_2</name>
    <name evidence="7" type="ORF">GTO93_0022396</name>
</gene>
<dbReference type="EMBL" id="JAAWVQ010004529">
    <property type="protein sequence ID" value="MBN3270757.1"/>
    <property type="molecule type" value="Genomic_DNA"/>
</dbReference>
<evidence type="ECO:0000259" key="5">
    <source>
        <dbReference type="PROSITE" id="PS50040"/>
    </source>
</evidence>
<dbReference type="InterPro" id="IPR036433">
    <property type="entry name" value="EF1B_G_C_sf"/>
</dbReference>
<accession>A0ABS2X9T4</accession>
<dbReference type="InterPro" id="IPR050802">
    <property type="entry name" value="EF-GSTs"/>
</dbReference>
<dbReference type="PROSITE" id="PS50405">
    <property type="entry name" value="GST_CTER"/>
    <property type="match status" value="1"/>
</dbReference>
<dbReference type="Gene3D" id="3.30.70.1010">
    <property type="entry name" value="Translation elongation factor EF1B, gamma chain, conserved domain"/>
    <property type="match status" value="1"/>
</dbReference>
<evidence type="ECO:0000256" key="4">
    <source>
        <dbReference type="SAM" id="MobiDB-lite"/>
    </source>
</evidence>